<reference evidence="1" key="1">
    <citation type="submission" date="2021-02" db="EMBL/GenBank/DDBJ databases">
        <authorList>
            <consortium name="DOE Joint Genome Institute"/>
            <person name="Ahrendt S."/>
            <person name="Looney B.P."/>
            <person name="Miyauchi S."/>
            <person name="Morin E."/>
            <person name="Drula E."/>
            <person name="Courty P.E."/>
            <person name="Chicoki N."/>
            <person name="Fauchery L."/>
            <person name="Kohler A."/>
            <person name="Kuo A."/>
            <person name="Labutti K."/>
            <person name="Pangilinan J."/>
            <person name="Lipzen A."/>
            <person name="Riley R."/>
            <person name="Andreopoulos W."/>
            <person name="He G."/>
            <person name="Johnson J."/>
            <person name="Barry K.W."/>
            <person name="Grigoriev I.V."/>
            <person name="Nagy L."/>
            <person name="Hibbett D."/>
            <person name="Henrissat B."/>
            <person name="Matheny P.B."/>
            <person name="Labbe J."/>
            <person name="Martin F."/>
        </authorList>
    </citation>
    <scope>NUCLEOTIDE SEQUENCE</scope>
    <source>
        <strain evidence="1">FP105234-sp</strain>
    </source>
</reference>
<organism evidence="1 2">
    <name type="scientific">Auriscalpium vulgare</name>
    <dbReference type="NCBI Taxonomy" id="40419"/>
    <lineage>
        <taxon>Eukaryota</taxon>
        <taxon>Fungi</taxon>
        <taxon>Dikarya</taxon>
        <taxon>Basidiomycota</taxon>
        <taxon>Agaricomycotina</taxon>
        <taxon>Agaricomycetes</taxon>
        <taxon>Russulales</taxon>
        <taxon>Auriscalpiaceae</taxon>
        <taxon>Auriscalpium</taxon>
    </lineage>
</organism>
<proteinExistence type="predicted"/>
<evidence type="ECO:0000313" key="1">
    <source>
        <dbReference type="EMBL" id="KAI0049278.1"/>
    </source>
</evidence>
<sequence length="717" mass="78318">MKDGDRRHPPSAPGSPGTTPVEGVPSDDLDGAGSCFAPWRREVKARSREASDASPFSQLNIDGLVDGIPIHYPVYNGRPVSEFSPVKKGRSNSSPFPLPAAFDVVPPSTGDVFTPLPTIVPQNAFDNVLPRELRLQILGLLVHIHEEDHARRVLDGRWSAIKASKHRWVGREQGVRELVRFSRVSKCWMGLVFDGQLWSQLNLRSCPKMPASQILHIASSSGPFITSLDLAGHATLQPSTLESLTTNLCLPRDSFGVLPSTRLTSIDLSGCPAITTAAFHHLLRRCPTLQVLRVKGLPAVTNETCEVIYEFNPRLTVLDMGRCKNITGAGIRTLASCILKDGQHLALRELRVSGLKGISDSVMHALGKAAPYLEVLDLSHCRDLHNSSLDSFISCDDDAELLEQEIVVLSAREAGRDPNEGRRYRRRLTRLRHLCLSSCLLLTDIACAHLAHTMPKLELLELGGIGSELKDDGLVLLLETLPNLRKLDLEDASDISDVVLRTITPPPESADAGRGARPGATPGSLLEHLVVSCAVQLSNEAFLALARNCRRLRVLEADSTRMSGAVVKEFAALVRQRALRDASITAVDCRAVGEGTVKELAGVTRPRLGWRAYEARRLAFLDGRDDEGLSVGQDECDDARVVLKTFYSWQTVDAVAAARHKRRKSRRDANGSGSSGADDLFTSRGRWWSPGGRRTPAVASPNLLDLNNNDREGCTIM</sequence>
<name>A0ACB8RZG3_9AGAM</name>
<dbReference type="EMBL" id="MU275875">
    <property type="protein sequence ID" value="KAI0049278.1"/>
    <property type="molecule type" value="Genomic_DNA"/>
</dbReference>
<comment type="caution">
    <text evidence="1">The sequence shown here is derived from an EMBL/GenBank/DDBJ whole genome shotgun (WGS) entry which is preliminary data.</text>
</comment>
<dbReference type="Proteomes" id="UP000814033">
    <property type="component" value="Unassembled WGS sequence"/>
</dbReference>
<protein>
    <submittedName>
        <fullName evidence="1">RNI-like protein</fullName>
    </submittedName>
</protein>
<reference evidence="1" key="2">
    <citation type="journal article" date="2022" name="New Phytol.">
        <title>Evolutionary transition to the ectomycorrhizal habit in the genomes of a hyperdiverse lineage of mushroom-forming fungi.</title>
        <authorList>
            <person name="Looney B."/>
            <person name="Miyauchi S."/>
            <person name="Morin E."/>
            <person name="Drula E."/>
            <person name="Courty P.E."/>
            <person name="Kohler A."/>
            <person name="Kuo A."/>
            <person name="LaButti K."/>
            <person name="Pangilinan J."/>
            <person name="Lipzen A."/>
            <person name="Riley R."/>
            <person name="Andreopoulos W."/>
            <person name="He G."/>
            <person name="Johnson J."/>
            <person name="Nolan M."/>
            <person name="Tritt A."/>
            <person name="Barry K.W."/>
            <person name="Grigoriev I.V."/>
            <person name="Nagy L.G."/>
            <person name="Hibbett D."/>
            <person name="Henrissat B."/>
            <person name="Matheny P.B."/>
            <person name="Labbe J."/>
            <person name="Martin F.M."/>
        </authorList>
    </citation>
    <scope>NUCLEOTIDE SEQUENCE</scope>
    <source>
        <strain evidence="1">FP105234-sp</strain>
    </source>
</reference>
<keyword evidence="2" id="KW-1185">Reference proteome</keyword>
<accession>A0ACB8RZG3</accession>
<gene>
    <name evidence="1" type="ORF">FA95DRAFT_1489576</name>
</gene>
<evidence type="ECO:0000313" key="2">
    <source>
        <dbReference type="Proteomes" id="UP000814033"/>
    </source>
</evidence>